<sequence>MRFCPECGAECESGEEECHECRFPLALTVRSGLSGVTIGRDQAARWHRIAAWLRRSGVVLHQKEATELPRGQYWWALPGVGAFIFALTLLFGQSLVDMIWEPPKPVVPVVDLNRVNRDGTPRQSAESADSQTTALMEALSTTQEQRDLTEAWQAESTVPRPKDRAVLPKRDILEHARRATLSVRVEGNQAKGALIGADGRFLVPSDLVDAAFRTEKRNVAGSGSLEQKMVFIQPEVMLADGRWTPCSQVEALPEFGLTLLQYSGGEGLADTKRDFNVSLDLGTKLFLLQDDGFEDLLEVRVDNAVANSFEINFWTLDGGLGPRGRGAPAFDEQGALVGVYTLVGDRHAVVSLRELRERAPGSYRQIR</sequence>
<protein>
    <submittedName>
        <fullName evidence="2">Zinc ribbon domain-containing protein</fullName>
    </submittedName>
</protein>
<evidence type="ECO:0000313" key="3">
    <source>
        <dbReference type="Proteomes" id="UP000664417"/>
    </source>
</evidence>
<evidence type="ECO:0000313" key="2">
    <source>
        <dbReference type="EMBL" id="MBO1319122.1"/>
    </source>
</evidence>
<dbReference type="Proteomes" id="UP000664417">
    <property type="component" value="Unassembled WGS sequence"/>
</dbReference>
<proteinExistence type="predicted"/>
<dbReference type="RefSeq" id="WP_207858942.1">
    <property type="nucleotide sequence ID" value="NZ_JAFREP010000008.1"/>
</dbReference>
<dbReference type="InterPro" id="IPR009003">
    <property type="entry name" value="Peptidase_S1_PA"/>
</dbReference>
<feature type="transmembrane region" description="Helical" evidence="1">
    <location>
        <begin position="73"/>
        <end position="92"/>
    </location>
</feature>
<keyword evidence="3" id="KW-1185">Reference proteome</keyword>
<evidence type="ECO:0000256" key="1">
    <source>
        <dbReference type="SAM" id="Phobius"/>
    </source>
</evidence>
<dbReference type="AlphaFoldDB" id="A0A8J7Q7B4"/>
<dbReference type="SUPFAM" id="SSF50494">
    <property type="entry name" value="Trypsin-like serine proteases"/>
    <property type="match status" value="1"/>
</dbReference>
<dbReference type="EMBL" id="JAFREP010000008">
    <property type="protein sequence ID" value="MBO1319122.1"/>
    <property type="molecule type" value="Genomic_DNA"/>
</dbReference>
<organism evidence="2 3">
    <name type="scientific">Acanthopleuribacter pedis</name>
    <dbReference type="NCBI Taxonomy" id="442870"/>
    <lineage>
        <taxon>Bacteria</taxon>
        <taxon>Pseudomonadati</taxon>
        <taxon>Acidobacteriota</taxon>
        <taxon>Holophagae</taxon>
        <taxon>Acanthopleuribacterales</taxon>
        <taxon>Acanthopleuribacteraceae</taxon>
        <taxon>Acanthopleuribacter</taxon>
    </lineage>
</organism>
<keyword evidence="1" id="KW-1133">Transmembrane helix</keyword>
<name>A0A8J7Q7B4_9BACT</name>
<gene>
    <name evidence="2" type="ORF">J3U88_11685</name>
</gene>
<keyword evidence="1" id="KW-0812">Transmembrane</keyword>
<reference evidence="2" key="1">
    <citation type="submission" date="2021-03" db="EMBL/GenBank/DDBJ databases">
        <authorList>
            <person name="Wang G."/>
        </authorList>
    </citation>
    <scope>NUCLEOTIDE SEQUENCE</scope>
    <source>
        <strain evidence="2">KCTC 12899</strain>
    </source>
</reference>
<comment type="caution">
    <text evidence="2">The sequence shown here is derived from an EMBL/GenBank/DDBJ whole genome shotgun (WGS) entry which is preliminary data.</text>
</comment>
<accession>A0A8J7Q7B4</accession>
<keyword evidence="1" id="KW-0472">Membrane</keyword>